<dbReference type="InterPro" id="IPR007701">
    <property type="entry name" value="Interferon-rel_develop_reg_N"/>
</dbReference>
<reference evidence="4" key="1">
    <citation type="submission" date="2019-03" db="EMBL/GenBank/DDBJ databases">
        <title>Long read genome sequence of the mycoparasitic Pythium oligandrum ATCC 38472 isolated from sugarbeet rhizosphere.</title>
        <authorList>
            <person name="Gaulin E."/>
        </authorList>
    </citation>
    <scope>NUCLEOTIDE SEQUENCE</scope>
    <source>
        <strain evidence="4">ATCC 38472_TT</strain>
    </source>
</reference>
<dbReference type="AlphaFoldDB" id="A0A8K1CI02"/>
<feature type="compositionally biased region" description="Basic and acidic residues" evidence="2">
    <location>
        <begin position="361"/>
        <end position="385"/>
    </location>
</feature>
<feature type="region of interest" description="Disordered" evidence="2">
    <location>
        <begin position="361"/>
        <end position="398"/>
    </location>
</feature>
<evidence type="ECO:0000259" key="3">
    <source>
        <dbReference type="Pfam" id="PF05004"/>
    </source>
</evidence>
<evidence type="ECO:0000256" key="2">
    <source>
        <dbReference type="SAM" id="MobiDB-lite"/>
    </source>
</evidence>
<dbReference type="SUPFAM" id="SSF48371">
    <property type="entry name" value="ARM repeat"/>
    <property type="match status" value="1"/>
</dbReference>
<dbReference type="PANTHER" id="PTHR12354:SF1">
    <property type="entry name" value="INTERFERON-RELATED DEVELOPMENTAL REGULATOR 1"/>
    <property type="match status" value="1"/>
</dbReference>
<keyword evidence="5" id="KW-1185">Reference proteome</keyword>
<protein>
    <recommendedName>
        <fullName evidence="3">Interferon-related developmental regulator N-terminal domain-containing protein</fullName>
    </recommendedName>
</protein>
<name>A0A8K1CI02_PYTOL</name>
<sequence>MAKKRGGRKMRQDDYDDDDAVSLASVETGRTMGSDDADFYDSYTKGDGDDEAIEEAIEELTEKRTTTRVAAMQKLHTHLLHYLPPESLSESFVSNILSCLRRPSEDEAVYGAKILAVMSIIIGEDDERFFQRGKNVLEPLAKTSRSQKVKAAAIRALAMTCFICGVEEENSDELMEIFEKYLEIGIVGGICASALEGWGLLASALPDEILSGDSFVNRFLPQFLILLDHSDVDVRSAAGENIALLFESAQKCGSSLPCDAEIIEKFRVMSKDSSKKNSKKDRKVQRSVFRDIHATLENGDSPQISFSVKNDQLEVSSWKSVLQFEAIKNCLNTGLQQHIKYNNPLRLLLDLPETLEDYGNDRRDVFDKKSSSRKQRSNELKDERRRKQNMQEAFLDDF</sequence>
<dbReference type="InterPro" id="IPR016024">
    <property type="entry name" value="ARM-type_fold"/>
</dbReference>
<accession>A0A8K1CI02</accession>
<dbReference type="OrthoDB" id="18978at2759"/>
<dbReference type="InterPro" id="IPR039777">
    <property type="entry name" value="IFRD"/>
</dbReference>
<dbReference type="Proteomes" id="UP000794436">
    <property type="component" value="Unassembled WGS sequence"/>
</dbReference>
<gene>
    <name evidence="4" type="ORF">Poli38472_002274</name>
</gene>
<comment type="caution">
    <text evidence="4">The sequence shown here is derived from an EMBL/GenBank/DDBJ whole genome shotgun (WGS) entry which is preliminary data.</text>
</comment>
<dbReference type="Gene3D" id="1.25.10.10">
    <property type="entry name" value="Leucine-rich Repeat Variant"/>
    <property type="match status" value="1"/>
</dbReference>
<evidence type="ECO:0000313" key="4">
    <source>
        <dbReference type="EMBL" id="TMW63333.1"/>
    </source>
</evidence>
<proteinExistence type="inferred from homology"/>
<dbReference type="PANTHER" id="PTHR12354">
    <property type="entry name" value="INTERFERON-RELATED DEVELOPMENTAL REGULATOR"/>
    <property type="match status" value="1"/>
</dbReference>
<feature type="domain" description="Interferon-related developmental regulator N-terminal" evidence="3">
    <location>
        <begin position="34"/>
        <end position="297"/>
    </location>
</feature>
<dbReference type="EMBL" id="SPLM01000072">
    <property type="protein sequence ID" value="TMW63333.1"/>
    <property type="molecule type" value="Genomic_DNA"/>
</dbReference>
<comment type="similarity">
    <text evidence="1">Belongs to the IFRD family.</text>
</comment>
<evidence type="ECO:0000313" key="5">
    <source>
        <dbReference type="Proteomes" id="UP000794436"/>
    </source>
</evidence>
<dbReference type="InterPro" id="IPR011989">
    <property type="entry name" value="ARM-like"/>
</dbReference>
<evidence type="ECO:0000256" key="1">
    <source>
        <dbReference type="ARBA" id="ARBA00008828"/>
    </source>
</evidence>
<dbReference type="Pfam" id="PF05004">
    <property type="entry name" value="IFRD"/>
    <property type="match status" value="1"/>
</dbReference>
<feature type="region of interest" description="Disordered" evidence="2">
    <location>
        <begin position="1"/>
        <end position="21"/>
    </location>
</feature>
<organism evidence="4 5">
    <name type="scientific">Pythium oligandrum</name>
    <name type="common">Mycoparasitic fungus</name>
    <dbReference type="NCBI Taxonomy" id="41045"/>
    <lineage>
        <taxon>Eukaryota</taxon>
        <taxon>Sar</taxon>
        <taxon>Stramenopiles</taxon>
        <taxon>Oomycota</taxon>
        <taxon>Peronosporomycetes</taxon>
        <taxon>Pythiales</taxon>
        <taxon>Pythiaceae</taxon>
        <taxon>Pythium</taxon>
    </lineage>
</organism>